<organism evidence="1 2">
    <name type="scientific">Phanerochaete sordida</name>
    <dbReference type="NCBI Taxonomy" id="48140"/>
    <lineage>
        <taxon>Eukaryota</taxon>
        <taxon>Fungi</taxon>
        <taxon>Dikarya</taxon>
        <taxon>Basidiomycota</taxon>
        <taxon>Agaricomycotina</taxon>
        <taxon>Agaricomycetes</taxon>
        <taxon>Polyporales</taxon>
        <taxon>Phanerochaetaceae</taxon>
        <taxon>Phanerochaete</taxon>
    </lineage>
</organism>
<evidence type="ECO:0000313" key="1">
    <source>
        <dbReference type="EMBL" id="GJE95714.1"/>
    </source>
</evidence>
<reference evidence="1 2" key="1">
    <citation type="submission" date="2021-08" db="EMBL/GenBank/DDBJ databases">
        <title>Draft Genome Sequence of Phanerochaete sordida strain YK-624.</title>
        <authorList>
            <person name="Mori T."/>
            <person name="Dohra H."/>
            <person name="Suzuki T."/>
            <person name="Kawagishi H."/>
            <person name="Hirai H."/>
        </authorList>
    </citation>
    <scope>NUCLEOTIDE SEQUENCE [LARGE SCALE GENOMIC DNA]</scope>
    <source>
        <strain evidence="1 2">YK-624</strain>
    </source>
</reference>
<gene>
    <name evidence="1" type="ORF">PsYK624_119000</name>
</gene>
<comment type="caution">
    <text evidence="1">The sequence shown here is derived from an EMBL/GenBank/DDBJ whole genome shotgun (WGS) entry which is preliminary data.</text>
</comment>
<accession>A0A9P3GK23</accession>
<dbReference type="Proteomes" id="UP000703269">
    <property type="component" value="Unassembled WGS sequence"/>
</dbReference>
<dbReference type="EMBL" id="BPQB01000051">
    <property type="protein sequence ID" value="GJE95714.1"/>
    <property type="molecule type" value="Genomic_DNA"/>
</dbReference>
<dbReference type="AlphaFoldDB" id="A0A9P3GK23"/>
<sequence>MKEASNRQDVPPEVLQRIVWHVLAQFLDDVILGPLALDLNFDATLMSTADMLYERGTTAMTVQMELFRSLDNPMAQLLMASYKIRHVTLEAIAKTLNIRYIDEGLGRLEGERPWRTLCLQRYDAWWATNSLEPPSAPPDAPDAPDAPSGPPVLAASLATVVLQREARLVWAFLATPDLLQEDSARVLKPWQAGIVQQWARHASATLAVCPEPFPCGALARRVHTAVVDASVAELFGVFLHQLRETARGVRRWQRRAVDAPFGGVARPWAGAFSGMAQSTAERLLRLFQEVPARLEKFDGLAGLALSLTGETVDELIGQAKYLALIRALSDIADLDVEGLVYERCRSEARSLSAVFSQRLERLSPQPPPGAVLGAVGQAE</sequence>
<protein>
    <submittedName>
        <fullName evidence="1">Uncharacterized protein</fullName>
    </submittedName>
</protein>
<evidence type="ECO:0000313" key="2">
    <source>
        <dbReference type="Proteomes" id="UP000703269"/>
    </source>
</evidence>
<keyword evidence="2" id="KW-1185">Reference proteome</keyword>
<dbReference type="OrthoDB" id="2802668at2759"/>
<proteinExistence type="predicted"/>
<name>A0A9P3GK23_9APHY</name>